<name>A0A6D2KEY2_9BRAS</name>
<evidence type="ECO:0000313" key="3">
    <source>
        <dbReference type="Proteomes" id="UP000467841"/>
    </source>
</evidence>
<feature type="compositionally biased region" description="Basic and acidic residues" evidence="1">
    <location>
        <begin position="72"/>
        <end position="99"/>
    </location>
</feature>
<organism evidence="2 3">
    <name type="scientific">Microthlaspi erraticum</name>
    <dbReference type="NCBI Taxonomy" id="1685480"/>
    <lineage>
        <taxon>Eukaryota</taxon>
        <taxon>Viridiplantae</taxon>
        <taxon>Streptophyta</taxon>
        <taxon>Embryophyta</taxon>
        <taxon>Tracheophyta</taxon>
        <taxon>Spermatophyta</taxon>
        <taxon>Magnoliopsida</taxon>
        <taxon>eudicotyledons</taxon>
        <taxon>Gunneridae</taxon>
        <taxon>Pentapetalae</taxon>
        <taxon>rosids</taxon>
        <taxon>malvids</taxon>
        <taxon>Brassicales</taxon>
        <taxon>Brassicaceae</taxon>
        <taxon>Coluteocarpeae</taxon>
        <taxon>Microthlaspi</taxon>
    </lineage>
</organism>
<comment type="caution">
    <text evidence="2">The sequence shown here is derived from an EMBL/GenBank/DDBJ whole genome shotgun (WGS) entry which is preliminary data.</text>
</comment>
<accession>A0A6D2KEY2</accession>
<dbReference type="Proteomes" id="UP000467841">
    <property type="component" value="Unassembled WGS sequence"/>
</dbReference>
<evidence type="ECO:0000256" key="1">
    <source>
        <dbReference type="SAM" id="MobiDB-lite"/>
    </source>
</evidence>
<sequence length="108" mass="11951">MVGLAQPMPKKVKVKLWDLKQAHLGGSPMCQGASSTDSSIELETRATRSSYTTRPGTLVKNSNKMLTVREAASQRKGEKQGRERLQDEGFGDETRRDGRDLMQGICLL</sequence>
<keyword evidence="3" id="KW-1185">Reference proteome</keyword>
<dbReference type="AlphaFoldDB" id="A0A6D2KEY2"/>
<protein>
    <submittedName>
        <fullName evidence="2">Uncharacterized protein</fullName>
    </submittedName>
</protein>
<gene>
    <name evidence="2" type="ORF">MERR_LOCUS37625</name>
</gene>
<feature type="region of interest" description="Disordered" evidence="1">
    <location>
        <begin position="25"/>
        <end position="58"/>
    </location>
</feature>
<evidence type="ECO:0000313" key="2">
    <source>
        <dbReference type="EMBL" id="CAA7050390.1"/>
    </source>
</evidence>
<reference evidence="2" key="1">
    <citation type="submission" date="2020-01" db="EMBL/GenBank/DDBJ databases">
        <authorList>
            <person name="Mishra B."/>
        </authorList>
    </citation>
    <scope>NUCLEOTIDE SEQUENCE [LARGE SCALE GENOMIC DNA]</scope>
</reference>
<proteinExistence type="predicted"/>
<feature type="compositionally biased region" description="Polar residues" evidence="1">
    <location>
        <begin position="32"/>
        <end position="58"/>
    </location>
</feature>
<dbReference type="EMBL" id="CACVBM020001447">
    <property type="protein sequence ID" value="CAA7050390.1"/>
    <property type="molecule type" value="Genomic_DNA"/>
</dbReference>
<feature type="region of interest" description="Disordered" evidence="1">
    <location>
        <begin position="70"/>
        <end position="99"/>
    </location>
</feature>